<feature type="transmembrane region" description="Helical" evidence="9">
    <location>
        <begin position="51"/>
        <end position="72"/>
    </location>
</feature>
<dbReference type="EMBL" id="JYIX01000034">
    <property type="protein sequence ID" value="KJL33260.1"/>
    <property type="molecule type" value="Genomic_DNA"/>
</dbReference>
<dbReference type="HAMAP" id="MF_00422">
    <property type="entry name" value="SecE"/>
    <property type="match status" value="1"/>
</dbReference>
<evidence type="ECO:0000256" key="10">
    <source>
        <dbReference type="SAM" id="MobiDB-lite"/>
    </source>
</evidence>
<keyword evidence="8 9" id="KW-0472">Membrane</keyword>
<evidence type="ECO:0000256" key="2">
    <source>
        <dbReference type="ARBA" id="ARBA00022448"/>
    </source>
</evidence>
<keyword evidence="3 9" id="KW-1003">Cell membrane</keyword>
<evidence type="ECO:0000256" key="1">
    <source>
        <dbReference type="ARBA" id="ARBA00004370"/>
    </source>
</evidence>
<gene>
    <name evidence="9 11" type="primary">secE</name>
    <name evidence="11" type="ORF">RS86_01919</name>
</gene>
<sequence>MVQDASGAVVPTANGGAGRDKKLGFFGRIALFFRQVIAELRKVVTPTRKELVKYTLVVLGFVIVMMALVYGLDMAFSWLTTQVFGVPGKTA</sequence>
<keyword evidence="2 9" id="KW-0813">Transport</keyword>
<dbReference type="GO" id="GO:0043952">
    <property type="term" value="P:protein transport by the Sec complex"/>
    <property type="evidence" value="ECO:0007669"/>
    <property type="project" value="UniProtKB-UniRule"/>
</dbReference>
<organism evidence="11 12">
    <name type="scientific">Microbacterium azadirachtae</name>
    <dbReference type="NCBI Taxonomy" id="582680"/>
    <lineage>
        <taxon>Bacteria</taxon>
        <taxon>Bacillati</taxon>
        <taxon>Actinomycetota</taxon>
        <taxon>Actinomycetes</taxon>
        <taxon>Micrococcales</taxon>
        <taxon>Microbacteriaceae</taxon>
        <taxon>Microbacterium</taxon>
    </lineage>
</organism>
<evidence type="ECO:0000256" key="6">
    <source>
        <dbReference type="ARBA" id="ARBA00022989"/>
    </source>
</evidence>
<dbReference type="Proteomes" id="UP000033740">
    <property type="component" value="Unassembled WGS sequence"/>
</dbReference>
<dbReference type="PANTHER" id="PTHR33910">
    <property type="entry name" value="PROTEIN TRANSLOCASE SUBUNIT SECE"/>
    <property type="match status" value="1"/>
</dbReference>
<comment type="subunit">
    <text evidence="9">Component of the Sec protein translocase complex. Heterotrimer consisting of SecY, SecE and SecG subunits. The heterotrimers can form oligomers, although 1 heterotrimer is thought to be able to translocate proteins. Interacts with the ribosome. Interacts with SecDF, and other proteins may be involved. Interacts with SecA.</text>
</comment>
<comment type="similarity">
    <text evidence="9">Belongs to the SecE/SEC61-gamma family.</text>
</comment>
<dbReference type="PANTHER" id="PTHR33910:SF1">
    <property type="entry name" value="PROTEIN TRANSLOCASE SUBUNIT SECE"/>
    <property type="match status" value="1"/>
</dbReference>
<dbReference type="GO" id="GO:0009306">
    <property type="term" value="P:protein secretion"/>
    <property type="evidence" value="ECO:0007669"/>
    <property type="project" value="UniProtKB-UniRule"/>
</dbReference>
<dbReference type="InterPro" id="IPR038379">
    <property type="entry name" value="SecE_sf"/>
</dbReference>
<evidence type="ECO:0000313" key="12">
    <source>
        <dbReference type="Proteomes" id="UP000033740"/>
    </source>
</evidence>
<feature type="region of interest" description="Disordered" evidence="10">
    <location>
        <begin position="1"/>
        <end position="20"/>
    </location>
</feature>
<comment type="subcellular location">
    <subcellularLocation>
        <location evidence="9">Cell membrane</location>
        <topology evidence="9">Single-pass membrane protein</topology>
    </subcellularLocation>
    <subcellularLocation>
        <location evidence="1">Membrane</location>
    </subcellularLocation>
</comment>
<comment type="function">
    <text evidence="9">Essential subunit of the Sec protein translocation channel SecYEG. Clamps together the 2 halves of SecY. May contact the channel plug during translocation.</text>
</comment>
<keyword evidence="4 9" id="KW-0812">Transmembrane</keyword>
<dbReference type="GO" id="GO:0065002">
    <property type="term" value="P:intracellular protein transmembrane transport"/>
    <property type="evidence" value="ECO:0007669"/>
    <property type="project" value="UniProtKB-UniRule"/>
</dbReference>
<reference evidence="11 12" key="1">
    <citation type="submission" date="2015-02" db="EMBL/GenBank/DDBJ databases">
        <title>Draft genome sequences of ten Microbacterium spp. with emphasis on heavy metal contaminated environments.</title>
        <authorList>
            <person name="Corretto E."/>
        </authorList>
    </citation>
    <scope>NUCLEOTIDE SEQUENCE [LARGE SCALE GENOMIC DNA]</scope>
    <source>
        <strain evidence="11 12">ARN176</strain>
    </source>
</reference>
<evidence type="ECO:0000313" key="11">
    <source>
        <dbReference type="EMBL" id="KJL33260.1"/>
    </source>
</evidence>
<comment type="caution">
    <text evidence="11">The sequence shown here is derived from an EMBL/GenBank/DDBJ whole genome shotgun (WGS) entry which is preliminary data.</text>
</comment>
<name>A0A0F0LLX3_9MICO</name>
<evidence type="ECO:0000256" key="7">
    <source>
        <dbReference type="ARBA" id="ARBA00023010"/>
    </source>
</evidence>
<dbReference type="GO" id="GO:0006605">
    <property type="term" value="P:protein targeting"/>
    <property type="evidence" value="ECO:0007669"/>
    <property type="project" value="UniProtKB-UniRule"/>
</dbReference>
<keyword evidence="5 9" id="KW-0653">Protein transport</keyword>
<dbReference type="RefSeq" id="WP_045272112.1">
    <property type="nucleotide sequence ID" value="NZ_JYIX01000034.1"/>
</dbReference>
<dbReference type="GO" id="GO:0005886">
    <property type="term" value="C:plasma membrane"/>
    <property type="evidence" value="ECO:0007669"/>
    <property type="project" value="UniProtKB-SubCell"/>
</dbReference>
<proteinExistence type="inferred from homology"/>
<protein>
    <recommendedName>
        <fullName evidence="9">Protein translocase subunit SecE</fullName>
    </recommendedName>
</protein>
<dbReference type="STRING" id="582680.RS86_01919"/>
<dbReference type="Gene3D" id="1.20.5.1030">
    <property type="entry name" value="Preprotein translocase secy subunit"/>
    <property type="match status" value="1"/>
</dbReference>
<evidence type="ECO:0000256" key="9">
    <source>
        <dbReference type="HAMAP-Rule" id="MF_00422"/>
    </source>
</evidence>
<evidence type="ECO:0000256" key="5">
    <source>
        <dbReference type="ARBA" id="ARBA00022927"/>
    </source>
</evidence>
<evidence type="ECO:0000256" key="4">
    <source>
        <dbReference type="ARBA" id="ARBA00022692"/>
    </source>
</evidence>
<keyword evidence="6 9" id="KW-1133">Transmembrane helix</keyword>
<dbReference type="Pfam" id="PF00584">
    <property type="entry name" value="SecE"/>
    <property type="match status" value="1"/>
</dbReference>
<dbReference type="InterPro" id="IPR005807">
    <property type="entry name" value="SecE_bac"/>
</dbReference>
<evidence type="ECO:0000256" key="8">
    <source>
        <dbReference type="ARBA" id="ARBA00023136"/>
    </source>
</evidence>
<accession>A0A0F0LLX3</accession>
<dbReference type="AlphaFoldDB" id="A0A0F0LLX3"/>
<dbReference type="PATRIC" id="fig|582680.6.peg.1987"/>
<dbReference type="GO" id="GO:0008320">
    <property type="term" value="F:protein transmembrane transporter activity"/>
    <property type="evidence" value="ECO:0007669"/>
    <property type="project" value="UniProtKB-UniRule"/>
</dbReference>
<dbReference type="InterPro" id="IPR001901">
    <property type="entry name" value="Translocase_SecE/Sec61-g"/>
</dbReference>
<evidence type="ECO:0000256" key="3">
    <source>
        <dbReference type="ARBA" id="ARBA00022475"/>
    </source>
</evidence>
<keyword evidence="12" id="KW-1185">Reference proteome</keyword>
<keyword evidence="7 9" id="KW-0811">Translocation</keyword>
<dbReference type="NCBIfam" id="TIGR00964">
    <property type="entry name" value="secE_bact"/>
    <property type="match status" value="1"/>
</dbReference>